<sequence>MLIIVFVLTGYKISVCAIILALIIAAKLFINQKILYNDRYCNVPKGFKPLQLTGAKSSTLPNLKILFPYPKSLMKLIVAVVMQSAVVLSVPVFGITYELLQGNIIHMGRAIALIAVLIISFLFGVIMQLAYCAPTSVMIDDNGVCFRFRMFNWRLSNAVAERSKDRPYVILIKDGILSFWCNDRAELEDGTKVSLWDTLHDSLNSASNS</sequence>
<dbReference type="Proteomes" id="UP000319976">
    <property type="component" value="Chromosome"/>
</dbReference>
<keyword evidence="3" id="KW-1185">Reference proteome</keyword>
<proteinExistence type="predicted"/>
<dbReference type="EMBL" id="CP036316">
    <property type="protein sequence ID" value="QDT64761.1"/>
    <property type="molecule type" value="Genomic_DNA"/>
</dbReference>
<feature type="transmembrane region" description="Helical" evidence="1">
    <location>
        <begin position="109"/>
        <end position="131"/>
    </location>
</feature>
<accession>A0A517T8Q1</accession>
<reference evidence="2 3" key="1">
    <citation type="submission" date="2019-02" db="EMBL/GenBank/DDBJ databases">
        <title>Deep-cultivation of Planctomycetes and their phenomic and genomic characterization uncovers novel biology.</title>
        <authorList>
            <person name="Wiegand S."/>
            <person name="Jogler M."/>
            <person name="Boedeker C."/>
            <person name="Pinto D."/>
            <person name="Vollmers J."/>
            <person name="Rivas-Marin E."/>
            <person name="Kohn T."/>
            <person name="Peeters S.H."/>
            <person name="Heuer A."/>
            <person name="Rast P."/>
            <person name="Oberbeckmann S."/>
            <person name="Bunk B."/>
            <person name="Jeske O."/>
            <person name="Meyerdierks A."/>
            <person name="Storesund J.E."/>
            <person name="Kallscheuer N."/>
            <person name="Luecker S."/>
            <person name="Lage O.M."/>
            <person name="Pohl T."/>
            <person name="Merkel B.J."/>
            <person name="Hornburger P."/>
            <person name="Mueller R.-W."/>
            <person name="Bruemmer F."/>
            <person name="Labrenz M."/>
            <person name="Spormann A.M."/>
            <person name="Op den Camp H."/>
            <person name="Overmann J."/>
            <person name="Amann R."/>
            <person name="Jetten M.S.M."/>
            <person name="Mascher T."/>
            <person name="Medema M.H."/>
            <person name="Devos D.P."/>
            <person name="Kaster A.-K."/>
            <person name="Ovreas L."/>
            <person name="Rohde M."/>
            <person name="Galperin M.Y."/>
            <person name="Jogler C."/>
        </authorList>
    </citation>
    <scope>NUCLEOTIDE SEQUENCE [LARGE SCALE GENOMIC DNA]</scope>
    <source>
        <strain evidence="2 3">V22</strain>
    </source>
</reference>
<evidence type="ECO:0000256" key="1">
    <source>
        <dbReference type="SAM" id="Phobius"/>
    </source>
</evidence>
<name>A0A517T8Q1_9PLAN</name>
<evidence type="ECO:0000313" key="2">
    <source>
        <dbReference type="EMBL" id="QDT64761.1"/>
    </source>
</evidence>
<feature type="transmembrane region" description="Helical" evidence="1">
    <location>
        <begin position="6"/>
        <end position="30"/>
    </location>
</feature>
<dbReference type="RefSeq" id="WP_145262194.1">
    <property type="nucleotide sequence ID" value="NZ_CP036316.1"/>
</dbReference>
<keyword evidence="1" id="KW-1133">Transmembrane helix</keyword>
<protein>
    <submittedName>
        <fullName evidence="2">Uncharacterized protein</fullName>
    </submittedName>
</protein>
<keyword evidence="1" id="KW-0472">Membrane</keyword>
<dbReference type="AlphaFoldDB" id="A0A517T8Q1"/>
<dbReference type="KEGG" id="chya:V22_20020"/>
<keyword evidence="1" id="KW-0812">Transmembrane</keyword>
<evidence type="ECO:0000313" key="3">
    <source>
        <dbReference type="Proteomes" id="UP000319976"/>
    </source>
</evidence>
<feature type="transmembrane region" description="Helical" evidence="1">
    <location>
        <begin position="76"/>
        <end position="97"/>
    </location>
</feature>
<gene>
    <name evidence="2" type="ORF">V22_20020</name>
</gene>
<organism evidence="2 3">
    <name type="scientific">Calycomorphotria hydatis</name>
    <dbReference type="NCBI Taxonomy" id="2528027"/>
    <lineage>
        <taxon>Bacteria</taxon>
        <taxon>Pseudomonadati</taxon>
        <taxon>Planctomycetota</taxon>
        <taxon>Planctomycetia</taxon>
        <taxon>Planctomycetales</taxon>
        <taxon>Planctomycetaceae</taxon>
        <taxon>Calycomorphotria</taxon>
    </lineage>
</organism>